<reference evidence="2 3" key="1">
    <citation type="submission" date="2019-08" db="EMBL/GenBank/DDBJ databases">
        <title>Deep-cultivation of Planctomycetes and their phenomic and genomic characterization uncovers novel biology.</title>
        <authorList>
            <person name="Wiegand S."/>
            <person name="Jogler M."/>
            <person name="Boedeker C."/>
            <person name="Pinto D."/>
            <person name="Vollmers J."/>
            <person name="Rivas-Marin E."/>
            <person name="Kohn T."/>
            <person name="Peeters S.H."/>
            <person name="Heuer A."/>
            <person name="Rast P."/>
            <person name="Oberbeckmann S."/>
            <person name="Bunk B."/>
            <person name="Jeske O."/>
            <person name="Meyerdierks A."/>
            <person name="Storesund J.E."/>
            <person name="Kallscheuer N."/>
            <person name="Luecker S."/>
            <person name="Lage O.M."/>
            <person name="Pohl T."/>
            <person name="Merkel B.J."/>
            <person name="Hornburger P."/>
            <person name="Mueller R.-W."/>
            <person name="Bruemmer F."/>
            <person name="Labrenz M."/>
            <person name="Spormann A.M."/>
            <person name="Op den Camp H."/>
            <person name="Overmann J."/>
            <person name="Amann R."/>
            <person name="Jetten M.S.M."/>
            <person name="Mascher T."/>
            <person name="Medema M.H."/>
            <person name="Devos D.P."/>
            <person name="Kaster A.-K."/>
            <person name="Ovreas L."/>
            <person name="Rohde M."/>
            <person name="Galperin M.Y."/>
            <person name="Jogler C."/>
        </authorList>
    </citation>
    <scope>NUCLEOTIDE SEQUENCE [LARGE SCALE GENOMIC DNA]</scope>
    <source>
        <strain evidence="2 3">OJF2</strain>
    </source>
</reference>
<name>A0A5B9VZV7_9BACT</name>
<evidence type="ECO:0000313" key="2">
    <source>
        <dbReference type="EMBL" id="QEH33783.1"/>
    </source>
</evidence>
<dbReference type="KEGG" id="agv:OJF2_23120"/>
<dbReference type="AlphaFoldDB" id="A0A5B9VZV7"/>
<proteinExistence type="predicted"/>
<protein>
    <recommendedName>
        <fullName evidence="4">Lipoprotein chaperone</fullName>
    </recommendedName>
</protein>
<keyword evidence="3" id="KW-1185">Reference proteome</keyword>
<feature type="signal peptide" evidence="1">
    <location>
        <begin position="1"/>
        <end position="17"/>
    </location>
</feature>
<gene>
    <name evidence="2" type="ORF">OJF2_23120</name>
</gene>
<evidence type="ECO:0000256" key="1">
    <source>
        <dbReference type="SAM" id="SignalP"/>
    </source>
</evidence>
<evidence type="ECO:0000313" key="3">
    <source>
        <dbReference type="Proteomes" id="UP000324233"/>
    </source>
</evidence>
<dbReference type="EMBL" id="CP042997">
    <property type="protein sequence ID" value="QEH33783.1"/>
    <property type="molecule type" value="Genomic_DNA"/>
</dbReference>
<dbReference type="RefSeq" id="WP_148593789.1">
    <property type="nucleotide sequence ID" value="NZ_CP042997.1"/>
</dbReference>
<dbReference type="OrthoDB" id="273928at2"/>
<organism evidence="2 3">
    <name type="scientific">Aquisphaera giovannonii</name>
    <dbReference type="NCBI Taxonomy" id="406548"/>
    <lineage>
        <taxon>Bacteria</taxon>
        <taxon>Pseudomonadati</taxon>
        <taxon>Planctomycetota</taxon>
        <taxon>Planctomycetia</taxon>
        <taxon>Isosphaerales</taxon>
        <taxon>Isosphaeraceae</taxon>
        <taxon>Aquisphaera</taxon>
    </lineage>
</organism>
<accession>A0A5B9VZV7</accession>
<feature type="chain" id="PRO_5022834756" description="Lipoprotein chaperone" evidence="1">
    <location>
        <begin position="18"/>
        <end position="251"/>
    </location>
</feature>
<sequence length="251" mass="27506" precursor="true">MLRLSGTAFLAAGLVLAASTTRGDDAQVNQVLDKAIKALGGEEKLSKAHAICVKGKGKLIIDGNENDIKSEATVQGLDHYATKFEGDFGGNHIEGRSVLSEKKGWRKFGDNVMEMDDDAVKNEKRTIYLMLTPTTILPLKSKDFKVESAADETVDGKPAATLKVTGPDGKDFKISFDKESGLPVRTVAKVLGFQGDEYTQETLYKEYKDFDGIKKATKMTVKRDGEDFVLQEVTEFKAIEKAPEGTFDELK</sequence>
<keyword evidence="1" id="KW-0732">Signal</keyword>
<evidence type="ECO:0008006" key="4">
    <source>
        <dbReference type="Google" id="ProtNLM"/>
    </source>
</evidence>
<dbReference type="Proteomes" id="UP000324233">
    <property type="component" value="Chromosome"/>
</dbReference>